<proteinExistence type="predicted"/>
<name>A0A4C1WT24_EUMVA</name>
<evidence type="ECO:0000313" key="2">
    <source>
        <dbReference type="Proteomes" id="UP000299102"/>
    </source>
</evidence>
<reference evidence="1 2" key="1">
    <citation type="journal article" date="2019" name="Commun. Biol.">
        <title>The bagworm genome reveals a unique fibroin gene that provides high tensile strength.</title>
        <authorList>
            <person name="Kono N."/>
            <person name="Nakamura H."/>
            <person name="Ohtoshi R."/>
            <person name="Tomita M."/>
            <person name="Numata K."/>
            <person name="Arakawa K."/>
        </authorList>
    </citation>
    <scope>NUCLEOTIDE SEQUENCE [LARGE SCALE GENOMIC DNA]</scope>
</reference>
<organism evidence="1 2">
    <name type="scientific">Eumeta variegata</name>
    <name type="common">Bagworm moth</name>
    <name type="synonym">Eumeta japonica</name>
    <dbReference type="NCBI Taxonomy" id="151549"/>
    <lineage>
        <taxon>Eukaryota</taxon>
        <taxon>Metazoa</taxon>
        <taxon>Ecdysozoa</taxon>
        <taxon>Arthropoda</taxon>
        <taxon>Hexapoda</taxon>
        <taxon>Insecta</taxon>
        <taxon>Pterygota</taxon>
        <taxon>Neoptera</taxon>
        <taxon>Endopterygota</taxon>
        <taxon>Lepidoptera</taxon>
        <taxon>Glossata</taxon>
        <taxon>Ditrysia</taxon>
        <taxon>Tineoidea</taxon>
        <taxon>Psychidae</taxon>
        <taxon>Oiketicinae</taxon>
        <taxon>Eumeta</taxon>
    </lineage>
</organism>
<protein>
    <submittedName>
        <fullName evidence="1">Uncharacterized protein</fullName>
    </submittedName>
</protein>
<dbReference type="Proteomes" id="UP000299102">
    <property type="component" value="Unassembled WGS sequence"/>
</dbReference>
<gene>
    <name evidence="1" type="ORF">EVAR_44278_1</name>
</gene>
<evidence type="ECO:0000313" key="1">
    <source>
        <dbReference type="EMBL" id="GBP53277.1"/>
    </source>
</evidence>
<dbReference type="EMBL" id="BGZK01000620">
    <property type="protein sequence ID" value="GBP53277.1"/>
    <property type="molecule type" value="Genomic_DNA"/>
</dbReference>
<sequence>MTRFKKLDLRPDGQYGTCGDASAVSRRGRLGRCVCVGRKHKSFPSTALPGARRRTLPLIAPWSTSKAPRNVHDT</sequence>
<keyword evidence="2" id="KW-1185">Reference proteome</keyword>
<accession>A0A4C1WT24</accession>
<dbReference type="AlphaFoldDB" id="A0A4C1WT24"/>
<comment type="caution">
    <text evidence="1">The sequence shown here is derived from an EMBL/GenBank/DDBJ whole genome shotgun (WGS) entry which is preliminary data.</text>
</comment>